<name>A0ABR6CA49_9HYPH</name>
<evidence type="ECO:0000256" key="2">
    <source>
        <dbReference type="ARBA" id="ARBA00022857"/>
    </source>
</evidence>
<evidence type="ECO:0000313" key="6">
    <source>
        <dbReference type="Proteomes" id="UP000587524"/>
    </source>
</evidence>
<protein>
    <submittedName>
        <fullName evidence="5">Aryl-alcohol dehydrogenase-like predicted oxidoreductase</fullName>
    </submittedName>
</protein>
<evidence type="ECO:0000256" key="3">
    <source>
        <dbReference type="ARBA" id="ARBA00023002"/>
    </source>
</evidence>
<keyword evidence="2" id="KW-0521">NADP</keyword>
<dbReference type="Proteomes" id="UP000587524">
    <property type="component" value="Unassembled WGS sequence"/>
</dbReference>
<dbReference type="RefSeq" id="WP_182575060.1">
    <property type="nucleotide sequence ID" value="NZ_JACJHY010000019.1"/>
</dbReference>
<keyword evidence="3" id="KW-0560">Oxidoreductase</keyword>
<dbReference type="SUPFAM" id="SSF51430">
    <property type="entry name" value="NAD(P)-linked oxidoreductase"/>
    <property type="match status" value="1"/>
</dbReference>
<comment type="caution">
    <text evidence="5">The sequence shown here is derived from an EMBL/GenBank/DDBJ whole genome shotgun (WGS) entry which is preliminary data.</text>
</comment>
<feature type="domain" description="NADP-dependent oxidoreductase" evidence="4">
    <location>
        <begin position="17"/>
        <end position="285"/>
    </location>
</feature>
<evidence type="ECO:0000313" key="5">
    <source>
        <dbReference type="EMBL" id="MBA9021892.1"/>
    </source>
</evidence>
<dbReference type="InterPro" id="IPR005399">
    <property type="entry name" value="K_chnl_volt-dep_bsu_KCNAB-rel"/>
</dbReference>
<dbReference type="Gene3D" id="3.20.20.100">
    <property type="entry name" value="NADP-dependent oxidoreductase domain"/>
    <property type="match status" value="1"/>
</dbReference>
<dbReference type="PANTHER" id="PTHR43150:SF2">
    <property type="entry name" value="HYPERKINETIC, ISOFORM M"/>
    <property type="match status" value="1"/>
</dbReference>
<proteinExistence type="inferred from homology"/>
<dbReference type="Pfam" id="PF00248">
    <property type="entry name" value="Aldo_ket_red"/>
    <property type="match status" value="1"/>
</dbReference>
<dbReference type="EMBL" id="JACJHZ010000019">
    <property type="protein sequence ID" value="MBA9021892.1"/>
    <property type="molecule type" value="Genomic_DNA"/>
</dbReference>
<accession>A0ABR6CA49</accession>
<dbReference type="PANTHER" id="PTHR43150">
    <property type="entry name" value="HYPERKINETIC, ISOFORM M"/>
    <property type="match status" value="1"/>
</dbReference>
<evidence type="ECO:0000259" key="4">
    <source>
        <dbReference type="Pfam" id="PF00248"/>
    </source>
</evidence>
<dbReference type="InterPro" id="IPR036812">
    <property type="entry name" value="NAD(P)_OxRdtase_dom_sf"/>
</dbReference>
<sequence>MQYRQIGTSDLKTSVLSLGSYQTYSRMEYRDVVNLVRRAAELGINLFDVAHYRTAPHTEVVLARALRDAGLKRDQIMIMDKVWWYDNDEPTLEHQLDELLFRLDTDYLDVIMCYGMRPGRDDPAATARLNAGFVTSGKARAWGGLNWSAKDLRIAHETCVAEGLPTPQIVQLKYNIARRHIVESEEYTQLRAETGISIHASDSLEGGILAGNLVRERVLGRDPGNVREEIIALVPKLREVAEGFGCSMAQLAIAFCIANPQTASLLFGASRIGQLEDNVGAVALVEKHGEAIVAALAGFGVAGHEFDLPPNHATPLTRD</sequence>
<dbReference type="InterPro" id="IPR023210">
    <property type="entry name" value="NADP_OxRdtase_dom"/>
</dbReference>
<gene>
    <name evidence="5" type="ORF">HNQ97_003902</name>
</gene>
<organism evidence="5 6">
    <name type="scientific">Aminobacter ciceronei</name>
    <dbReference type="NCBI Taxonomy" id="150723"/>
    <lineage>
        <taxon>Bacteria</taxon>
        <taxon>Pseudomonadati</taxon>
        <taxon>Pseudomonadota</taxon>
        <taxon>Alphaproteobacteria</taxon>
        <taxon>Hyphomicrobiales</taxon>
        <taxon>Phyllobacteriaceae</taxon>
        <taxon>Aminobacter</taxon>
    </lineage>
</organism>
<evidence type="ECO:0000256" key="1">
    <source>
        <dbReference type="ARBA" id="ARBA00006515"/>
    </source>
</evidence>
<keyword evidence="6" id="KW-1185">Reference proteome</keyword>
<comment type="similarity">
    <text evidence="1">Belongs to the shaker potassium channel beta subunit family.</text>
</comment>
<reference evidence="5 6" key="1">
    <citation type="submission" date="2020-08" db="EMBL/GenBank/DDBJ databases">
        <title>Genomic Encyclopedia of Type Strains, Phase IV (KMG-IV): sequencing the most valuable type-strain genomes for metagenomic binning, comparative biology and taxonomic classification.</title>
        <authorList>
            <person name="Goeker M."/>
        </authorList>
    </citation>
    <scope>NUCLEOTIDE SEQUENCE [LARGE SCALE GENOMIC DNA]</scope>
    <source>
        <strain evidence="5 6">DSM 17455</strain>
    </source>
</reference>